<dbReference type="SUPFAM" id="SSF53067">
    <property type="entry name" value="Actin-like ATPase domain"/>
    <property type="match status" value="1"/>
</dbReference>
<dbReference type="Gene3D" id="3.30.420.40">
    <property type="match status" value="2"/>
</dbReference>
<organism evidence="2 3">
    <name type="scientific">Clostridium argentinense CDC 2741</name>
    <dbReference type="NCBI Taxonomy" id="1418104"/>
    <lineage>
        <taxon>Bacteria</taxon>
        <taxon>Bacillati</taxon>
        <taxon>Bacillota</taxon>
        <taxon>Clostridia</taxon>
        <taxon>Eubacteriales</taxon>
        <taxon>Clostridiaceae</taxon>
        <taxon>Clostridium</taxon>
    </lineage>
</organism>
<dbReference type="InterPro" id="IPR043129">
    <property type="entry name" value="ATPase_NBD"/>
</dbReference>
<comment type="caution">
    <text evidence="2">The sequence shown here is derived from an EMBL/GenBank/DDBJ whole genome shotgun (WGS) entry which is preliminary data.</text>
</comment>
<evidence type="ECO:0000259" key="1">
    <source>
        <dbReference type="Pfam" id="PF17989"/>
    </source>
</evidence>
<dbReference type="RefSeq" id="WP_205604208.1">
    <property type="nucleotide sequence ID" value="NZ_AYSO01000020.1"/>
</dbReference>
<dbReference type="Pfam" id="PF17989">
    <property type="entry name" value="ALP_N"/>
    <property type="match status" value="1"/>
</dbReference>
<reference evidence="2 3" key="1">
    <citation type="journal article" date="2015" name="Infect. Genet. Evol.">
        <title>Genomic sequences of six botulinum neurotoxin-producing strains representing three clostridial species illustrate the mobility and diversity of botulinum neurotoxin genes.</title>
        <authorList>
            <person name="Smith T.J."/>
            <person name="Hill K.K."/>
            <person name="Xie G."/>
            <person name="Foley B.T."/>
            <person name="Williamson C.H."/>
            <person name="Foster J.T."/>
            <person name="Johnson S.L."/>
            <person name="Chertkov O."/>
            <person name="Teshima H."/>
            <person name="Gibbons H.S."/>
            <person name="Johnsky L.A."/>
            <person name="Karavis M.A."/>
            <person name="Smith L.A."/>
        </authorList>
    </citation>
    <scope>NUCLEOTIDE SEQUENCE [LARGE SCALE GENOMIC DNA]</scope>
    <source>
        <strain evidence="2 3">CDC 2741</strain>
    </source>
</reference>
<accession>A0A0C1TWH4</accession>
<evidence type="ECO:0000313" key="2">
    <source>
        <dbReference type="EMBL" id="KIE45059.1"/>
    </source>
</evidence>
<evidence type="ECO:0000313" key="3">
    <source>
        <dbReference type="Proteomes" id="UP000031366"/>
    </source>
</evidence>
<dbReference type="CDD" id="cd24023">
    <property type="entry name" value="ASKHA_NBD_ParM_Alp7A-like"/>
    <property type="match status" value="1"/>
</dbReference>
<keyword evidence="3" id="KW-1185">Reference proteome</keyword>
<dbReference type="AlphaFoldDB" id="A0A0C1TWH4"/>
<feature type="domain" description="Actin-like protein N-terminal" evidence="1">
    <location>
        <begin position="14"/>
        <end position="190"/>
    </location>
</feature>
<protein>
    <recommendedName>
        <fullName evidence="1">Actin-like protein N-terminal domain-containing protein</fullName>
    </recommendedName>
</protein>
<name>A0A0C1TWH4_9CLOT</name>
<proteinExistence type="predicted"/>
<sequence length="392" mass="44015">MDKDFIKINCQVGSDNGNSEHDIVINGYNIAQPNVVSKVRKLPMLDEVNPEFVVENIESNLLITIDSPSAAPGIYYLGDYALRSGNTIRNIEVGVDNNKIDSDIVIINTVGQIAGYAVKEAYKVDKDLNKRILVDVDMTTALPVTQYSKANAEFFSNKFQGKHKVTVHVGNIRADVEVNFDTVKTIPEGVTAIHALTNDKYKDIFKEFNKKYDTNVDGTHFKNKKILHVAIGEGTTEYPITNGLVFDPNFIEGSNNGIGHAIDKSLNEFKEEVNLLNYSRQNYSTVIRKPEHKFHQAAMEIIEGYIEEEANAILHNVMRELQRANNEVDIICVYGGGSILMRNQLEKKLDNISTKSTAKLLYIPQEYAVDLESLGMYEFTIGNIFKALKQKK</sequence>
<dbReference type="InterPro" id="IPR040607">
    <property type="entry name" value="ALP_N"/>
</dbReference>
<gene>
    <name evidence="2" type="ORF">U732_30</name>
</gene>
<dbReference type="Proteomes" id="UP000031366">
    <property type="component" value="Unassembled WGS sequence"/>
</dbReference>
<dbReference type="EMBL" id="AYSO01000020">
    <property type="protein sequence ID" value="KIE45059.1"/>
    <property type="molecule type" value="Genomic_DNA"/>
</dbReference>